<dbReference type="EMBL" id="PZQS01000012">
    <property type="protein sequence ID" value="PVD21366.1"/>
    <property type="molecule type" value="Genomic_DNA"/>
</dbReference>
<keyword evidence="2" id="KW-1185">Reference proteome</keyword>
<comment type="caution">
    <text evidence="1">The sequence shown here is derived from an EMBL/GenBank/DDBJ whole genome shotgun (WGS) entry which is preliminary data.</text>
</comment>
<dbReference type="Proteomes" id="UP000245119">
    <property type="component" value="Linkage Group LG12"/>
</dbReference>
<name>A0A2T7NJN5_POMCA</name>
<protein>
    <submittedName>
        <fullName evidence="1">Uncharacterized protein</fullName>
    </submittedName>
</protein>
<reference evidence="1 2" key="1">
    <citation type="submission" date="2018-04" db="EMBL/GenBank/DDBJ databases">
        <title>The genome of golden apple snail Pomacea canaliculata provides insight into stress tolerance and invasive adaptation.</title>
        <authorList>
            <person name="Liu C."/>
            <person name="Liu B."/>
            <person name="Ren Y."/>
            <person name="Zhang Y."/>
            <person name="Wang H."/>
            <person name="Li S."/>
            <person name="Jiang F."/>
            <person name="Yin L."/>
            <person name="Zhang G."/>
            <person name="Qian W."/>
            <person name="Fan W."/>
        </authorList>
    </citation>
    <scope>NUCLEOTIDE SEQUENCE [LARGE SCALE GENOMIC DNA]</scope>
    <source>
        <strain evidence="1">SZHN2017</strain>
        <tissue evidence="1">Muscle</tissue>
    </source>
</reference>
<organism evidence="1 2">
    <name type="scientific">Pomacea canaliculata</name>
    <name type="common">Golden apple snail</name>
    <dbReference type="NCBI Taxonomy" id="400727"/>
    <lineage>
        <taxon>Eukaryota</taxon>
        <taxon>Metazoa</taxon>
        <taxon>Spiralia</taxon>
        <taxon>Lophotrochozoa</taxon>
        <taxon>Mollusca</taxon>
        <taxon>Gastropoda</taxon>
        <taxon>Caenogastropoda</taxon>
        <taxon>Architaenioglossa</taxon>
        <taxon>Ampullarioidea</taxon>
        <taxon>Ampullariidae</taxon>
        <taxon>Pomacea</taxon>
    </lineage>
</organism>
<accession>A0A2T7NJN5</accession>
<proteinExistence type="predicted"/>
<gene>
    <name evidence="1" type="ORF">C0Q70_19539</name>
</gene>
<evidence type="ECO:0000313" key="1">
    <source>
        <dbReference type="EMBL" id="PVD21366.1"/>
    </source>
</evidence>
<dbReference type="AlphaFoldDB" id="A0A2T7NJN5"/>
<evidence type="ECO:0000313" key="2">
    <source>
        <dbReference type="Proteomes" id="UP000245119"/>
    </source>
</evidence>
<sequence>MSAEEARQGDIAHLSSPEKLQFIASPAVRGPGEENGEAVQVLQSSKPVVSISQRDVGLPLPSPSSLHKRLAFFGCLGRHTDLLQRSLESAAACVL</sequence>